<reference evidence="2 3" key="1">
    <citation type="journal article" date="2019" name="Plant Biotechnol. J.">
        <title>The red bayberry genome and genetic basis of sex determination.</title>
        <authorList>
            <person name="Jia H.M."/>
            <person name="Jia H.J."/>
            <person name="Cai Q.L."/>
            <person name="Wang Y."/>
            <person name="Zhao H.B."/>
            <person name="Yang W.F."/>
            <person name="Wang G.Y."/>
            <person name="Li Y.H."/>
            <person name="Zhan D.L."/>
            <person name="Shen Y.T."/>
            <person name="Niu Q.F."/>
            <person name="Chang L."/>
            <person name="Qiu J."/>
            <person name="Zhao L."/>
            <person name="Xie H.B."/>
            <person name="Fu W.Y."/>
            <person name="Jin J."/>
            <person name="Li X.W."/>
            <person name="Jiao Y."/>
            <person name="Zhou C.C."/>
            <person name="Tu T."/>
            <person name="Chai C.Y."/>
            <person name="Gao J.L."/>
            <person name="Fan L.J."/>
            <person name="van de Weg E."/>
            <person name="Wang J.Y."/>
            <person name="Gao Z.S."/>
        </authorList>
    </citation>
    <scope>NUCLEOTIDE SEQUENCE [LARGE SCALE GENOMIC DNA]</scope>
    <source>
        <tissue evidence="2">Leaves</tissue>
    </source>
</reference>
<dbReference type="AlphaFoldDB" id="A0A6A1VBK4"/>
<name>A0A6A1VBK4_9ROSI</name>
<sequence>MSSSRQTRSSQRTPASVASKGKKKAKTTEEPTPTPEYYIYSYVNGKMLDLSSSSLNSMVNAPDAGKKFFESHGWVGRFV</sequence>
<gene>
    <name evidence="2" type="ORF">CJ030_MR6G016120</name>
</gene>
<comment type="caution">
    <text evidence="2">The sequence shown here is derived from an EMBL/GenBank/DDBJ whole genome shotgun (WGS) entry which is preliminary data.</text>
</comment>
<proteinExistence type="predicted"/>
<keyword evidence="3" id="KW-1185">Reference proteome</keyword>
<organism evidence="2 3">
    <name type="scientific">Morella rubra</name>
    <name type="common">Chinese bayberry</name>
    <dbReference type="NCBI Taxonomy" id="262757"/>
    <lineage>
        <taxon>Eukaryota</taxon>
        <taxon>Viridiplantae</taxon>
        <taxon>Streptophyta</taxon>
        <taxon>Embryophyta</taxon>
        <taxon>Tracheophyta</taxon>
        <taxon>Spermatophyta</taxon>
        <taxon>Magnoliopsida</taxon>
        <taxon>eudicotyledons</taxon>
        <taxon>Gunneridae</taxon>
        <taxon>Pentapetalae</taxon>
        <taxon>rosids</taxon>
        <taxon>fabids</taxon>
        <taxon>Fagales</taxon>
        <taxon>Myricaceae</taxon>
        <taxon>Morella</taxon>
    </lineage>
</organism>
<evidence type="ECO:0000313" key="3">
    <source>
        <dbReference type="Proteomes" id="UP000516437"/>
    </source>
</evidence>
<dbReference type="Proteomes" id="UP000516437">
    <property type="component" value="Chromosome 6"/>
</dbReference>
<evidence type="ECO:0000313" key="2">
    <source>
        <dbReference type="EMBL" id="KAB1209238.1"/>
    </source>
</evidence>
<protein>
    <submittedName>
        <fullName evidence="2">Uncharacterized protein</fullName>
    </submittedName>
</protein>
<evidence type="ECO:0000256" key="1">
    <source>
        <dbReference type="SAM" id="MobiDB-lite"/>
    </source>
</evidence>
<dbReference type="EMBL" id="RXIC02000024">
    <property type="protein sequence ID" value="KAB1209238.1"/>
    <property type="molecule type" value="Genomic_DNA"/>
</dbReference>
<accession>A0A6A1VBK4</accession>
<feature type="region of interest" description="Disordered" evidence="1">
    <location>
        <begin position="1"/>
        <end position="34"/>
    </location>
</feature>
<feature type="compositionally biased region" description="Low complexity" evidence="1">
    <location>
        <begin position="1"/>
        <end position="13"/>
    </location>
</feature>